<dbReference type="AlphaFoldDB" id="A0A1H1LJM6"/>
<evidence type="ECO:0000313" key="5">
    <source>
        <dbReference type="Proteomes" id="UP000199480"/>
    </source>
</evidence>
<dbReference type="Pfam" id="PF00793">
    <property type="entry name" value="DAHP_synth_1"/>
    <property type="match status" value="1"/>
</dbReference>
<dbReference type="InterPro" id="IPR006218">
    <property type="entry name" value="DAHP1/KDSA"/>
</dbReference>
<dbReference type="InterPro" id="IPR006268">
    <property type="entry name" value="DAHP_syn_2"/>
</dbReference>
<dbReference type="Proteomes" id="UP000199480">
    <property type="component" value="Chromosome I"/>
</dbReference>
<dbReference type="NCBIfam" id="NF006421">
    <property type="entry name" value="PRK08673.1"/>
    <property type="match status" value="1"/>
</dbReference>
<evidence type="ECO:0000259" key="2">
    <source>
        <dbReference type="Pfam" id="PF00793"/>
    </source>
</evidence>
<dbReference type="PANTHER" id="PTHR43018">
    <property type="entry name" value="PHOSPHO-2-DEHYDRO-3-DEOXYHEPTONATE ALDOLASE"/>
    <property type="match status" value="1"/>
</dbReference>
<dbReference type="OrthoDB" id="9802281at2"/>
<dbReference type="Gene3D" id="3.20.20.70">
    <property type="entry name" value="Aldolase class I"/>
    <property type="match status" value="1"/>
</dbReference>
<protein>
    <submittedName>
        <fullName evidence="4">3-deoxy-D-arabinoheptulosonate-7-phosphate synthase</fullName>
    </submittedName>
</protein>
<gene>
    <name evidence="4" type="ORF">SAMN04489857_0984</name>
</gene>
<dbReference type="GO" id="GO:0016832">
    <property type="term" value="F:aldehyde-lyase activity"/>
    <property type="evidence" value="ECO:0007669"/>
    <property type="project" value="InterPro"/>
</dbReference>
<reference evidence="5" key="1">
    <citation type="submission" date="2016-10" db="EMBL/GenBank/DDBJ databases">
        <authorList>
            <person name="Varghese N."/>
            <person name="Submissions S."/>
        </authorList>
    </citation>
    <scope>NUCLEOTIDE SEQUENCE [LARGE SCALE GENOMIC DNA]</scope>
    <source>
        <strain evidence="5">DSM 22620</strain>
    </source>
</reference>
<name>A0A1H1LJM6_9ACTN</name>
<dbReference type="InterPro" id="IPR013785">
    <property type="entry name" value="Aldolase_TIM"/>
</dbReference>
<dbReference type="PANTHER" id="PTHR43018:SF2">
    <property type="entry name" value="PHOSPHO-2-DEHYDRO-3-DEOXYHEPTONATE ALDOLASE"/>
    <property type="match status" value="1"/>
</dbReference>
<dbReference type="GO" id="GO:0009073">
    <property type="term" value="P:aromatic amino acid family biosynthetic process"/>
    <property type="evidence" value="ECO:0007669"/>
    <property type="project" value="InterPro"/>
</dbReference>
<dbReference type="EMBL" id="LT629759">
    <property type="protein sequence ID" value="SDR74774.1"/>
    <property type="molecule type" value="Genomic_DNA"/>
</dbReference>
<evidence type="ECO:0000313" key="4">
    <source>
        <dbReference type="EMBL" id="SDR74774.1"/>
    </source>
</evidence>
<evidence type="ECO:0000259" key="3">
    <source>
        <dbReference type="Pfam" id="PF18152"/>
    </source>
</evidence>
<dbReference type="Pfam" id="PF18152">
    <property type="entry name" value="DAHP_snth_FXD"/>
    <property type="match status" value="1"/>
</dbReference>
<sequence>MIAIVKDSATPEQLSHFVRWIEDRGFKTNVSRGENETIVGIIGDTTQIDPFLLESMDIIDQVRRVSEPFKKANRKFHPEDTVVDCGHGVLVGGGNFQVIAGPCSVEGKGLIDIARAVKRSGATMLRGGAYKPRTSPYSYQGMGEKGLDILLEASAELDMPVVTEVMDPRDVQLFLDKGIDVMQIGARNAQNFPLLREVGKTRTPVLLKRGMSETIDELLMGAEYIMSEGNPNVILCERGIRTFETRTRNTFDVNAIPVVHHLSHLPIIGDPSHSTGYTRYVRPAAYAATAAGADGLEIEVHDNPSQAWSDGAQALTPAQFDDAMRRIRVIREAICQDLDEGGVEA</sequence>
<dbReference type="NCBIfam" id="NF009239">
    <property type="entry name" value="PRK12595.1"/>
    <property type="match status" value="1"/>
</dbReference>
<organism evidence="4 5">
    <name type="scientific">Parafannyhessea umbonata</name>
    <dbReference type="NCBI Taxonomy" id="604330"/>
    <lineage>
        <taxon>Bacteria</taxon>
        <taxon>Bacillati</taxon>
        <taxon>Actinomycetota</taxon>
        <taxon>Coriobacteriia</taxon>
        <taxon>Coriobacteriales</taxon>
        <taxon>Atopobiaceae</taxon>
        <taxon>Parafannyhessea</taxon>
    </lineage>
</organism>
<proteinExistence type="predicted"/>
<feature type="domain" description="DAHP synthetase I/KDSA" evidence="2">
    <location>
        <begin position="82"/>
        <end position="321"/>
    </location>
</feature>
<dbReference type="GO" id="GO:0016740">
    <property type="term" value="F:transferase activity"/>
    <property type="evidence" value="ECO:0007669"/>
    <property type="project" value="UniProtKB-KW"/>
</dbReference>
<dbReference type="SUPFAM" id="SSF51569">
    <property type="entry name" value="Aldolase"/>
    <property type="match status" value="1"/>
</dbReference>
<evidence type="ECO:0000256" key="1">
    <source>
        <dbReference type="ARBA" id="ARBA00022679"/>
    </source>
</evidence>
<dbReference type="GeneID" id="78500342"/>
<keyword evidence="1" id="KW-0808">Transferase</keyword>
<accession>A0A1H1LJM6</accession>
<feature type="domain" description="DAHP synthase ferredoxin-like" evidence="3">
    <location>
        <begin position="1"/>
        <end position="67"/>
    </location>
</feature>
<dbReference type="Gene3D" id="3.30.70.1140">
    <property type="entry name" value="Phospho-2-dehydro-3-deoxyheptonate aldolase, domain 1"/>
    <property type="match status" value="1"/>
</dbReference>
<dbReference type="NCBIfam" id="TIGR01361">
    <property type="entry name" value="DAHP_synth_Bsub"/>
    <property type="match status" value="1"/>
</dbReference>
<dbReference type="InterPro" id="IPR041071">
    <property type="entry name" value="DAHP_snth_FXD"/>
</dbReference>
<dbReference type="RefSeq" id="WP_090862155.1">
    <property type="nucleotide sequence ID" value="NZ_LT629759.1"/>
</dbReference>
<dbReference type="InterPro" id="IPR052899">
    <property type="entry name" value="Class-I_DAHP_synthase"/>
</dbReference>